<sequence>MTLEVVMERGVVVADAMTVSCCAEGGAAGDFDLVSSGEDAVELCSPLAATPYRTEPNEYSEEEDILFDSPPLGDAYCSPVSRGENWADQVLLSAGAGPVEAASGSAGKESWVLSVPPPMPRVSVIL</sequence>
<evidence type="ECO:0000313" key="2">
    <source>
        <dbReference type="Proteomes" id="UP000750711"/>
    </source>
</evidence>
<comment type="caution">
    <text evidence="1">The sequence shown here is derived from an EMBL/GenBank/DDBJ whole genome shotgun (WGS) entry which is preliminary data.</text>
</comment>
<dbReference type="AlphaFoldDB" id="A0A9P8L318"/>
<dbReference type="Proteomes" id="UP000750711">
    <property type="component" value="Unassembled WGS sequence"/>
</dbReference>
<organism evidence="1 2">
    <name type="scientific">Trichoglossum hirsutum</name>
    <dbReference type="NCBI Taxonomy" id="265104"/>
    <lineage>
        <taxon>Eukaryota</taxon>
        <taxon>Fungi</taxon>
        <taxon>Dikarya</taxon>
        <taxon>Ascomycota</taxon>
        <taxon>Pezizomycotina</taxon>
        <taxon>Geoglossomycetes</taxon>
        <taxon>Geoglossales</taxon>
        <taxon>Geoglossaceae</taxon>
        <taxon>Trichoglossum</taxon>
    </lineage>
</organism>
<evidence type="ECO:0000313" key="1">
    <source>
        <dbReference type="EMBL" id="KAH0551638.1"/>
    </source>
</evidence>
<protein>
    <submittedName>
        <fullName evidence="1">Uncharacterized protein</fullName>
    </submittedName>
</protein>
<reference evidence="1" key="1">
    <citation type="submission" date="2021-03" db="EMBL/GenBank/DDBJ databases">
        <title>Comparative genomics and phylogenomic investigation of the class Geoglossomycetes provide insights into ecological specialization and systematics.</title>
        <authorList>
            <person name="Melie T."/>
            <person name="Pirro S."/>
            <person name="Miller A.N."/>
            <person name="Quandt A."/>
        </authorList>
    </citation>
    <scope>NUCLEOTIDE SEQUENCE</scope>
    <source>
        <strain evidence="1">CAQ_001_2017</strain>
    </source>
</reference>
<name>A0A9P8L318_9PEZI</name>
<dbReference type="EMBL" id="JAGHQM010001864">
    <property type="protein sequence ID" value="KAH0551638.1"/>
    <property type="molecule type" value="Genomic_DNA"/>
</dbReference>
<keyword evidence="2" id="KW-1185">Reference proteome</keyword>
<accession>A0A9P8L318</accession>
<gene>
    <name evidence="1" type="ORF">GP486_007143</name>
</gene>
<proteinExistence type="predicted"/>